<feature type="domain" description="Gfo/Idh/MocA-like oxidoreductase N-terminal" evidence="2">
    <location>
        <begin position="1"/>
        <end position="118"/>
    </location>
</feature>
<evidence type="ECO:0000259" key="3">
    <source>
        <dbReference type="Pfam" id="PF22725"/>
    </source>
</evidence>
<dbReference type="InterPro" id="IPR050463">
    <property type="entry name" value="Gfo/Idh/MocA_oxidrdct_glycsds"/>
</dbReference>
<evidence type="ECO:0008006" key="6">
    <source>
        <dbReference type="Google" id="ProtNLM"/>
    </source>
</evidence>
<feature type="domain" description="GFO/IDH/MocA-like oxidoreductase" evidence="3">
    <location>
        <begin position="126"/>
        <end position="246"/>
    </location>
</feature>
<name>A0A1F6EGB8_9BACT</name>
<dbReference type="InterPro" id="IPR000683">
    <property type="entry name" value="Gfo/Idh/MocA-like_OxRdtase_N"/>
</dbReference>
<dbReference type="AlphaFoldDB" id="A0A1F6EGB8"/>
<gene>
    <name evidence="4" type="ORF">A3A38_00185</name>
</gene>
<dbReference type="Pfam" id="PF01408">
    <property type="entry name" value="GFO_IDH_MocA"/>
    <property type="match status" value="1"/>
</dbReference>
<dbReference type="SUPFAM" id="SSF55347">
    <property type="entry name" value="Glyceraldehyde-3-phosphate dehydrogenase-like, C-terminal domain"/>
    <property type="match status" value="1"/>
</dbReference>
<dbReference type="Pfam" id="PF22725">
    <property type="entry name" value="GFO_IDH_MocA_C3"/>
    <property type="match status" value="1"/>
</dbReference>
<proteinExistence type="predicted"/>
<comment type="caution">
    <text evidence="4">The sequence shown here is derived from an EMBL/GenBank/DDBJ whole genome shotgun (WGS) entry which is preliminary data.</text>
</comment>
<reference evidence="4 5" key="1">
    <citation type="journal article" date="2016" name="Nat. Commun.">
        <title>Thousands of microbial genomes shed light on interconnected biogeochemical processes in an aquifer system.</title>
        <authorList>
            <person name="Anantharaman K."/>
            <person name="Brown C.T."/>
            <person name="Hug L.A."/>
            <person name="Sharon I."/>
            <person name="Castelle C.J."/>
            <person name="Probst A.J."/>
            <person name="Thomas B.C."/>
            <person name="Singh A."/>
            <person name="Wilkins M.J."/>
            <person name="Karaoz U."/>
            <person name="Brodie E.L."/>
            <person name="Williams K.H."/>
            <person name="Hubbard S.S."/>
            <person name="Banfield J.F."/>
        </authorList>
    </citation>
    <scope>NUCLEOTIDE SEQUENCE [LARGE SCALE GENOMIC DNA]</scope>
</reference>
<dbReference type="InterPro" id="IPR055170">
    <property type="entry name" value="GFO_IDH_MocA-like_dom"/>
</dbReference>
<dbReference type="InterPro" id="IPR036291">
    <property type="entry name" value="NAD(P)-bd_dom_sf"/>
</dbReference>
<dbReference type="Gene3D" id="3.30.360.10">
    <property type="entry name" value="Dihydrodipicolinate Reductase, domain 2"/>
    <property type="match status" value="1"/>
</dbReference>
<evidence type="ECO:0000259" key="2">
    <source>
        <dbReference type="Pfam" id="PF01408"/>
    </source>
</evidence>
<sequence length="327" mass="35816">MKVALIGAGGIGKEWAHALAGNTTALIAVVADIDMEKAKECAAECGSAYVTDWREALKADIDAAIIAVPHAELAPIARGFLEAGKHVLSEKPGGISSTEVSDVTTFASQKGLIYMLGFNHRYHPAYAEAKKRFAAGEIGELMFIRARYGFGGRKDYEKEWRFDKKMSGGGELLDQGIHMIDMARWFMGDITDIHGFAENLFWGGGVEDNGFALLRNAKHRVAQIHVSWTNWQWTHSFEVFGTKGYLTIDGLDSRYRGPERLTVGHADPRAGTFPSEEVITYPEEKKEDSLRREAEGFADAVAGKPASIPSGADAVAALRVVEYIYGR</sequence>
<keyword evidence="1" id="KW-0560">Oxidoreductase</keyword>
<dbReference type="Gene3D" id="3.40.50.720">
    <property type="entry name" value="NAD(P)-binding Rossmann-like Domain"/>
    <property type="match status" value="1"/>
</dbReference>
<evidence type="ECO:0000313" key="4">
    <source>
        <dbReference type="EMBL" id="OGG72688.1"/>
    </source>
</evidence>
<dbReference type="EMBL" id="MFLY01000036">
    <property type="protein sequence ID" value="OGG72688.1"/>
    <property type="molecule type" value="Genomic_DNA"/>
</dbReference>
<protein>
    <recommendedName>
        <fullName evidence="6">Oxidoreductase</fullName>
    </recommendedName>
</protein>
<dbReference type="GO" id="GO:0016491">
    <property type="term" value="F:oxidoreductase activity"/>
    <property type="evidence" value="ECO:0007669"/>
    <property type="project" value="UniProtKB-KW"/>
</dbReference>
<dbReference type="PANTHER" id="PTHR43818:SF11">
    <property type="entry name" value="BCDNA.GH03377"/>
    <property type="match status" value="1"/>
</dbReference>
<evidence type="ECO:0000256" key="1">
    <source>
        <dbReference type="ARBA" id="ARBA00023002"/>
    </source>
</evidence>
<dbReference type="GO" id="GO:0000166">
    <property type="term" value="F:nucleotide binding"/>
    <property type="evidence" value="ECO:0007669"/>
    <property type="project" value="InterPro"/>
</dbReference>
<organism evidence="4 5">
    <name type="scientific">Candidatus Kaiserbacteria bacterium RIFCSPLOWO2_01_FULL_53_17</name>
    <dbReference type="NCBI Taxonomy" id="1798511"/>
    <lineage>
        <taxon>Bacteria</taxon>
        <taxon>Candidatus Kaiseribacteriota</taxon>
    </lineage>
</organism>
<dbReference type="Proteomes" id="UP000177306">
    <property type="component" value="Unassembled WGS sequence"/>
</dbReference>
<dbReference type="SUPFAM" id="SSF51735">
    <property type="entry name" value="NAD(P)-binding Rossmann-fold domains"/>
    <property type="match status" value="1"/>
</dbReference>
<evidence type="ECO:0000313" key="5">
    <source>
        <dbReference type="Proteomes" id="UP000177306"/>
    </source>
</evidence>
<accession>A0A1F6EGB8</accession>
<dbReference type="PANTHER" id="PTHR43818">
    <property type="entry name" value="BCDNA.GH03377"/>
    <property type="match status" value="1"/>
</dbReference>